<feature type="compositionally biased region" description="Pro residues" evidence="1">
    <location>
        <begin position="170"/>
        <end position="182"/>
    </location>
</feature>
<gene>
    <name evidence="2" type="ORF">DFH94DRAFT_175719</name>
</gene>
<reference evidence="2" key="1">
    <citation type="submission" date="2019-10" db="EMBL/GenBank/DDBJ databases">
        <authorList>
            <consortium name="DOE Joint Genome Institute"/>
            <person name="Kuo A."/>
            <person name="Miyauchi S."/>
            <person name="Kiss E."/>
            <person name="Drula E."/>
            <person name="Kohler A."/>
            <person name="Sanchez-Garcia M."/>
            <person name="Andreopoulos B."/>
            <person name="Barry K.W."/>
            <person name="Bonito G."/>
            <person name="Buee M."/>
            <person name="Carver A."/>
            <person name="Chen C."/>
            <person name="Cichocki N."/>
            <person name="Clum A."/>
            <person name="Culley D."/>
            <person name="Crous P.W."/>
            <person name="Fauchery L."/>
            <person name="Girlanda M."/>
            <person name="Hayes R."/>
            <person name="Keri Z."/>
            <person name="LaButti K."/>
            <person name="Lipzen A."/>
            <person name="Lombard V."/>
            <person name="Magnuson J."/>
            <person name="Maillard F."/>
            <person name="Morin E."/>
            <person name="Murat C."/>
            <person name="Nolan M."/>
            <person name="Ohm R."/>
            <person name="Pangilinan J."/>
            <person name="Pereira M."/>
            <person name="Perotto S."/>
            <person name="Peter M."/>
            <person name="Riley R."/>
            <person name="Sitrit Y."/>
            <person name="Stielow B."/>
            <person name="Szollosi G."/>
            <person name="Zifcakova L."/>
            <person name="Stursova M."/>
            <person name="Spatafora J.W."/>
            <person name="Tedersoo L."/>
            <person name="Vaario L.-M."/>
            <person name="Yamada A."/>
            <person name="Yan M."/>
            <person name="Wang P."/>
            <person name="Xu J."/>
            <person name="Bruns T."/>
            <person name="Baldrian P."/>
            <person name="Vilgalys R."/>
            <person name="Henrissat B."/>
            <person name="Grigoriev I.V."/>
            <person name="Hibbett D."/>
            <person name="Nagy L.G."/>
            <person name="Martin F.M."/>
        </authorList>
    </citation>
    <scope>NUCLEOTIDE SEQUENCE</scope>
    <source>
        <strain evidence="2">Prilba</strain>
    </source>
</reference>
<feature type="compositionally biased region" description="Basic and acidic residues" evidence="1">
    <location>
        <begin position="226"/>
        <end position="236"/>
    </location>
</feature>
<evidence type="ECO:0000256" key="1">
    <source>
        <dbReference type="SAM" id="MobiDB-lite"/>
    </source>
</evidence>
<feature type="region of interest" description="Disordered" evidence="1">
    <location>
        <begin position="1"/>
        <end position="106"/>
    </location>
</feature>
<feature type="region of interest" description="Disordered" evidence="1">
    <location>
        <begin position="165"/>
        <end position="236"/>
    </location>
</feature>
<sequence length="236" mass="25180">MSTSTESPRRDSNNVHNYKHAAPIPIQTSPHRRRLSTSSDGSPASPPTPNSLYPTNLVPSSPTSPSFLSYLMSTSPKNNASFPYKRPPSFGSSPPVFEDDDGQEVEVRNSLHQRRATTAWAGNGRAPQPGAPAPPVIEAQHARGAGVLRRLSLGGGLNSAFFQGASNRPVSPPRPATPPPSAVTPVSGFAAHQNNTDVRTRVRRSATVTSPPTSARHRAPSPMGERILKGHFDSFN</sequence>
<protein>
    <submittedName>
        <fullName evidence="2">Uncharacterized protein</fullName>
    </submittedName>
</protein>
<feature type="compositionally biased region" description="Polar residues" evidence="1">
    <location>
        <begin position="50"/>
        <end position="81"/>
    </location>
</feature>
<accession>A0A9P5TDM4</accession>
<comment type="caution">
    <text evidence="2">The sequence shown here is derived from an EMBL/GenBank/DDBJ whole genome shotgun (WGS) entry which is preliminary data.</text>
</comment>
<keyword evidence="3" id="KW-1185">Reference proteome</keyword>
<evidence type="ECO:0000313" key="2">
    <source>
        <dbReference type="EMBL" id="KAF8486227.1"/>
    </source>
</evidence>
<name>A0A9P5TDM4_9AGAM</name>
<organism evidence="2 3">
    <name type="scientific">Russula ochroleuca</name>
    <dbReference type="NCBI Taxonomy" id="152965"/>
    <lineage>
        <taxon>Eukaryota</taxon>
        <taxon>Fungi</taxon>
        <taxon>Dikarya</taxon>
        <taxon>Basidiomycota</taxon>
        <taxon>Agaricomycotina</taxon>
        <taxon>Agaricomycetes</taxon>
        <taxon>Russulales</taxon>
        <taxon>Russulaceae</taxon>
        <taxon>Russula</taxon>
    </lineage>
</organism>
<proteinExistence type="predicted"/>
<reference evidence="2" key="2">
    <citation type="journal article" date="2020" name="Nat. Commun.">
        <title>Large-scale genome sequencing of mycorrhizal fungi provides insights into the early evolution of symbiotic traits.</title>
        <authorList>
            <person name="Miyauchi S."/>
            <person name="Kiss E."/>
            <person name="Kuo A."/>
            <person name="Drula E."/>
            <person name="Kohler A."/>
            <person name="Sanchez-Garcia M."/>
            <person name="Morin E."/>
            <person name="Andreopoulos B."/>
            <person name="Barry K.W."/>
            <person name="Bonito G."/>
            <person name="Buee M."/>
            <person name="Carver A."/>
            <person name="Chen C."/>
            <person name="Cichocki N."/>
            <person name="Clum A."/>
            <person name="Culley D."/>
            <person name="Crous P.W."/>
            <person name="Fauchery L."/>
            <person name="Girlanda M."/>
            <person name="Hayes R.D."/>
            <person name="Keri Z."/>
            <person name="LaButti K."/>
            <person name="Lipzen A."/>
            <person name="Lombard V."/>
            <person name="Magnuson J."/>
            <person name="Maillard F."/>
            <person name="Murat C."/>
            <person name="Nolan M."/>
            <person name="Ohm R.A."/>
            <person name="Pangilinan J."/>
            <person name="Pereira M.F."/>
            <person name="Perotto S."/>
            <person name="Peter M."/>
            <person name="Pfister S."/>
            <person name="Riley R."/>
            <person name="Sitrit Y."/>
            <person name="Stielow J.B."/>
            <person name="Szollosi G."/>
            <person name="Zifcakova L."/>
            <person name="Stursova M."/>
            <person name="Spatafora J.W."/>
            <person name="Tedersoo L."/>
            <person name="Vaario L.M."/>
            <person name="Yamada A."/>
            <person name="Yan M."/>
            <person name="Wang P."/>
            <person name="Xu J."/>
            <person name="Bruns T."/>
            <person name="Baldrian P."/>
            <person name="Vilgalys R."/>
            <person name="Dunand C."/>
            <person name="Henrissat B."/>
            <person name="Grigoriev I.V."/>
            <person name="Hibbett D."/>
            <person name="Nagy L.G."/>
            <person name="Martin F.M."/>
        </authorList>
    </citation>
    <scope>NUCLEOTIDE SEQUENCE</scope>
    <source>
        <strain evidence="2">Prilba</strain>
    </source>
</reference>
<evidence type="ECO:0000313" key="3">
    <source>
        <dbReference type="Proteomes" id="UP000759537"/>
    </source>
</evidence>
<dbReference type="OrthoDB" id="2554033at2759"/>
<dbReference type="AlphaFoldDB" id="A0A9P5TDM4"/>
<dbReference type="Proteomes" id="UP000759537">
    <property type="component" value="Unassembled WGS sequence"/>
</dbReference>
<dbReference type="EMBL" id="WHVB01000002">
    <property type="protein sequence ID" value="KAF8486227.1"/>
    <property type="molecule type" value="Genomic_DNA"/>
</dbReference>